<dbReference type="Pfam" id="PF12796">
    <property type="entry name" value="Ank_2"/>
    <property type="match status" value="1"/>
</dbReference>
<gene>
    <name evidence="5" type="ORF">THAPSDRAFT_263332</name>
</gene>
<name>B8C6C8_THAPS</name>
<reference evidence="5 6" key="2">
    <citation type="journal article" date="2008" name="Nature">
        <title>The Phaeodactylum genome reveals the evolutionary history of diatom genomes.</title>
        <authorList>
            <person name="Bowler C."/>
            <person name="Allen A.E."/>
            <person name="Badger J.H."/>
            <person name="Grimwood J."/>
            <person name="Jabbari K."/>
            <person name="Kuo A."/>
            <person name="Maheswari U."/>
            <person name="Martens C."/>
            <person name="Maumus F."/>
            <person name="Otillar R.P."/>
            <person name="Rayko E."/>
            <person name="Salamov A."/>
            <person name="Vandepoele K."/>
            <person name="Beszteri B."/>
            <person name="Gruber A."/>
            <person name="Heijde M."/>
            <person name="Katinka M."/>
            <person name="Mock T."/>
            <person name="Valentin K."/>
            <person name="Verret F."/>
            <person name="Berges J.A."/>
            <person name="Brownlee C."/>
            <person name="Cadoret J.P."/>
            <person name="Chiovitti A."/>
            <person name="Choi C.J."/>
            <person name="Coesel S."/>
            <person name="De Martino A."/>
            <person name="Detter J.C."/>
            <person name="Durkin C."/>
            <person name="Falciatore A."/>
            <person name="Fournet J."/>
            <person name="Haruta M."/>
            <person name="Huysman M.J."/>
            <person name="Jenkins B.D."/>
            <person name="Jiroutova K."/>
            <person name="Jorgensen R.E."/>
            <person name="Joubert Y."/>
            <person name="Kaplan A."/>
            <person name="Kroger N."/>
            <person name="Kroth P.G."/>
            <person name="La Roche J."/>
            <person name="Lindquist E."/>
            <person name="Lommer M."/>
            <person name="Martin-Jezequel V."/>
            <person name="Lopez P.J."/>
            <person name="Lucas S."/>
            <person name="Mangogna M."/>
            <person name="McGinnis K."/>
            <person name="Medlin L.K."/>
            <person name="Montsant A."/>
            <person name="Oudot-Le Secq M.P."/>
            <person name="Napoli C."/>
            <person name="Obornik M."/>
            <person name="Parker M.S."/>
            <person name="Petit J.L."/>
            <person name="Porcel B.M."/>
            <person name="Poulsen N."/>
            <person name="Robison M."/>
            <person name="Rychlewski L."/>
            <person name="Rynearson T.A."/>
            <person name="Schmutz J."/>
            <person name="Shapiro H."/>
            <person name="Siaut M."/>
            <person name="Stanley M."/>
            <person name="Sussman M.R."/>
            <person name="Taylor A.R."/>
            <person name="Vardi A."/>
            <person name="von Dassow P."/>
            <person name="Vyverman W."/>
            <person name="Willis A."/>
            <person name="Wyrwicz L.S."/>
            <person name="Rokhsar D.S."/>
            <person name="Weissenbach J."/>
            <person name="Armbrust E.V."/>
            <person name="Green B.R."/>
            <person name="Van de Peer Y."/>
            <person name="Grigoriev I.V."/>
        </authorList>
    </citation>
    <scope>NUCLEOTIDE SEQUENCE [LARGE SCALE GENOMIC DNA]</scope>
    <source>
        <strain evidence="5 6">CCMP1335</strain>
    </source>
</reference>
<dbReference type="PROSITE" id="PS50297">
    <property type="entry name" value="ANK_REP_REGION"/>
    <property type="match status" value="2"/>
</dbReference>
<keyword evidence="2 3" id="KW-0040">ANK repeat</keyword>
<dbReference type="Proteomes" id="UP000001449">
    <property type="component" value="Chromosome 8"/>
</dbReference>
<evidence type="ECO:0000256" key="4">
    <source>
        <dbReference type="SAM" id="MobiDB-lite"/>
    </source>
</evidence>
<dbReference type="SUPFAM" id="SSF48403">
    <property type="entry name" value="Ankyrin repeat"/>
    <property type="match status" value="1"/>
</dbReference>
<dbReference type="KEGG" id="tps:THAPSDRAFT_263332"/>
<dbReference type="InterPro" id="IPR036770">
    <property type="entry name" value="Ankyrin_rpt-contain_sf"/>
</dbReference>
<evidence type="ECO:0000256" key="2">
    <source>
        <dbReference type="ARBA" id="ARBA00023043"/>
    </source>
</evidence>
<feature type="compositionally biased region" description="Low complexity" evidence="4">
    <location>
        <begin position="47"/>
        <end position="63"/>
    </location>
</feature>
<dbReference type="eggNOG" id="ENOG502RUMI">
    <property type="taxonomic scope" value="Eukaryota"/>
</dbReference>
<protein>
    <submittedName>
        <fullName evidence="5">Uncharacterized protein</fullName>
    </submittedName>
</protein>
<dbReference type="InterPro" id="IPR002110">
    <property type="entry name" value="Ankyrin_rpt"/>
</dbReference>
<dbReference type="GeneID" id="7452401"/>
<dbReference type="PANTHER" id="PTHR24161:SF85">
    <property type="entry name" value="PALMITOYLTRANSFERASE HIP14"/>
    <property type="match status" value="1"/>
</dbReference>
<evidence type="ECO:0000313" key="5">
    <source>
        <dbReference type="EMBL" id="EED90546.1"/>
    </source>
</evidence>
<dbReference type="RefSeq" id="XP_002291695.1">
    <property type="nucleotide sequence ID" value="XM_002291659.1"/>
</dbReference>
<evidence type="ECO:0000256" key="3">
    <source>
        <dbReference type="PROSITE-ProRule" id="PRU00023"/>
    </source>
</evidence>
<dbReference type="InParanoid" id="B8C6C8"/>
<feature type="repeat" description="ANK" evidence="3">
    <location>
        <begin position="110"/>
        <end position="142"/>
    </location>
</feature>
<evidence type="ECO:0000256" key="1">
    <source>
        <dbReference type="ARBA" id="ARBA00022737"/>
    </source>
</evidence>
<dbReference type="PANTHER" id="PTHR24161">
    <property type="entry name" value="ANK_REP_REGION DOMAIN-CONTAINING PROTEIN-RELATED"/>
    <property type="match status" value="1"/>
</dbReference>
<evidence type="ECO:0000313" key="6">
    <source>
        <dbReference type="Proteomes" id="UP000001449"/>
    </source>
</evidence>
<keyword evidence="1" id="KW-0677">Repeat</keyword>
<dbReference type="SMART" id="SM00248">
    <property type="entry name" value="ANK"/>
    <property type="match status" value="2"/>
</dbReference>
<dbReference type="AlphaFoldDB" id="B8C6C8"/>
<sequence length="157" mass="16325">MASSRSTTSRFQCPCQHIPLSLSSATSAEYGDVSSLTRWLKKSGDNTQSTTTATTSESGSTISDGGITPLHLASQHGHPAAVSLLLSEGDCNVDTGLPNSYNNERQQPTCGATPLHRAAFSGAISSMQILLSWGEANDSATSTGLTPLNVAKHFASL</sequence>
<feature type="repeat" description="ANK" evidence="3">
    <location>
        <begin position="65"/>
        <end position="89"/>
    </location>
</feature>
<dbReference type="STRING" id="35128.B8C6C8"/>
<reference evidence="5 6" key="1">
    <citation type="journal article" date="2004" name="Science">
        <title>The genome of the diatom Thalassiosira pseudonana: ecology, evolution, and metabolism.</title>
        <authorList>
            <person name="Armbrust E.V."/>
            <person name="Berges J.A."/>
            <person name="Bowler C."/>
            <person name="Green B.R."/>
            <person name="Martinez D."/>
            <person name="Putnam N.H."/>
            <person name="Zhou S."/>
            <person name="Allen A.E."/>
            <person name="Apt K.E."/>
            <person name="Bechner M."/>
            <person name="Brzezinski M.A."/>
            <person name="Chaal B.K."/>
            <person name="Chiovitti A."/>
            <person name="Davis A.K."/>
            <person name="Demarest M.S."/>
            <person name="Detter J.C."/>
            <person name="Glavina T."/>
            <person name="Goodstein D."/>
            <person name="Hadi M.Z."/>
            <person name="Hellsten U."/>
            <person name="Hildebrand M."/>
            <person name="Jenkins B.D."/>
            <person name="Jurka J."/>
            <person name="Kapitonov V.V."/>
            <person name="Kroger N."/>
            <person name="Lau W.W."/>
            <person name="Lane T.W."/>
            <person name="Larimer F.W."/>
            <person name="Lippmeier J.C."/>
            <person name="Lucas S."/>
            <person name="Medina M."/>
            <person name="Montsant A."/>
            <person name="Obornik M."/>
            <person name="Parker M.S."/>
            <person name="Palenik B."/>
            <person name="Pazour G.J."/>
            <person name="Richardson P.M."/>
            <person name="Rynearson T.A."/>
            <person name="Saito M.A."/>
            <person name="Schwartz D.C."/>
            <person name="Thamatrakoln K."/>
            <person name="Valentin K."/>
            <person name="Vardi A."/>
            <person name="Wilkerson F.P."/>
            <person name="Rokhsar D.S."/>
        </authorList>
    </citation>
    <scope>NUCLEOTIDE SEQUENCE [LARGE SCALE GENOMIC DNA]</scope>
    <source>
        <strain evidence="5 6">CCMP1335</strain>
    </source>
</reference>
<feature type="region of interest" description="Disordered" evidence="4">
    <location>
        <begin position="43"/>
        <end position="68"/>
    </location>
</feature>
<dbReference type="PaxDb" id="35128-Thaps263332"/>
<accession>B8C6C8</accession>
<dbReference type="Gene3D" id="1.25.40.20">
    <property type="entry name" value="Ankyrin repeat-containing domain"/>
    <property type="match status" value="1"/>
</dbReference>
<proteinExistence type="predicted"/>
<keyword evidence="6" id="KW-1185">Reference proteome</keyword>
<dbReference type="EMBL" id="CM000644">
    <property type="protein sequence ID" value="EED90546.1"/>
    <property type="molecule type" value="Genomic_DNA"/>
</dbReference>
<feature type="non-terminal residue" evidence="5">
    <location>
        <position position="157"/>
    </location>
</feature>
<dbReference type="PROSITE" id="PS50088">
    <property type="entry name" value="ANK_REPEAT"/>
    <property type="match status" value="2"/>
</dbReference>
<organism evidence="5 6">
    <name type="scientific">Thalassiosira pseudonana</name>
    <name type="common">Marine diatom</name>
    <name type="synonym">Cyclotella nana</name>
    <dbReference type="NCBI Taxonomy" id="35128"/>
    <lineage>
        <taxon>Eukaryota</taxon>
        <taxon>Sar</taxon>
        <taxon>Stramenopiles</taxon>
        <taxon>Ochrophyta</taxon>
        <taxon>Bacillariophyta</taxon>
        <taxon>Coscinodiscophyceae</taxon>
        <taxon>Thalassiosirophycidae</taxon>
        <taxon>Thalassiosirales</taxon>
        <taxon>Thalassiosiraceae</taxon>
        <taxon>Thalassiosira</taxon>
    </lineage>
</organism>
<dbReference type="HOGENOM" id="CLU_1682581_0_0_1"/>